<dbReference type="Proteomes" id="UP000708208">
    <property type="component" value="Unassembled WGS sequence"/>
</dbReference>
<feature type="non-terminal residue" evidence="1">
    <location>
        <position position="1"/>
    </location>
</feature>
<protein>
    <submittedName>
        <fullName evidence="1">Uncharacterized protein</fullName>
    </submittedName>
</protein>
<dbReference type="EMBL" id="CAJVCH010332296">
    <property type="protein sequence ID" value="CAG7787136.1"/>
    <property type="molecule type" value="Genomic_DNA"/>
</dbReference>
<accession>A0A8J2P447</accession>
<keyword evidence="2" id="KW-1185">Reference proteome</keyword>
<dbReference type="AlphaFoldDB" id="A0A8J2P447"/>
<comment type="caution">
    <text evidence="1">The sequence shown here is derived from an EMBL/GenBank/DDBJ whole genome shotgun (WGS) entry which is preliminary data.</text>
</comment>
<name>A0A8J2P447_9HEXA</name>
<organism evidence="1 2">
    <name type="scientific">Allacma fusca</name>
    <dbReference type="NCBI Taxonomy" id="39272"/>
    <lineage>
        <taxon>Eukaryota</taxon>
        <taxon>Metazoa</taxon>
        <taxon>Ecdysozoa</taxon>
        <taxon>Arthropoda</taxon>
        <taxon>Hexapoda</taxon>
        <taxon>Collembola</taxon>
        <taxon>Symphypleona</taxon>
        <taxon>Sminthuridae</taxon>
        <taxon>Allacma</taxon>
    </lineage>
</organism>
<reference evidence="1" key="1">
    <citation type="submission" date="2021-06" db="EMBL/GenBank/DDBJ databases">
        <authorList>
            <person name="Hodson N. C."/>
            <person name="Mongue J. A."/>
            <person name="Jaron S. K."/>
        </authorList>
    </citation>
    <scope>NUCLEOTIDE SEQUENCE</scope>
</reference>
<gene>
    <name evidence="1" type="ORF">AFUS01_LOCUS25654</name>
</gene>
<evidence type="ECO:0000313" key="1">
    <source>
        <dbReference type="EMBL" id="CAG7787136.1"/>
    </source>
</evidence>
<evidence type="ECO:0000313" key="2">
    <source>
        <dbReference type="Proteomes" id="UP000708208"/>
    </source>
</evidence>
<feature type="non-terminal residue" evidence="1">
    <location>
        <position position="34"/>
    </location>
</feature>
<proteinExistence type="predicted"/>
<sequence length="34" mass="3817">MTVGRVDIIKRRETALGDGDGSRVEQKLEIVFDI</sequence>